<keyword evidence="5 7" id="KW-0811">Translocation</keyword>
<evidence type="ECO:0000256" key="8">
    <source>
        <dbReference type="SAM" id="MobiDB-lite"/>
    </source>
</evidence>
<gene>
    <name evidence="7 9" type="primary">tatC</name>
    <name evidence="9" type="ORF">Dsi01nite_028630</name>
</gene>
<feature type="compositionally biased region" description="Basic and acidic residues" evidence="8">
    <location>
        <begin position="310"/>
        <end position="323"/>
    </location>
</feature>
<keyword evidence="10" id="KW-1185">Reference proteome</keyword>
<dbReference type="GO" id="GO:0043953">
    <property type="term" value="P:protein transport by the Tat complex"/>
    <property type="evidence" value="ECO:0007669"/>
    <property type="project" value="UniProtKB-UniRule"/>
</dbReference>
<evidence type="ECO:0000256" key="5">
    <source>
        <dbReference type="ARBA" id="ARBA00023010"/>
    </source>
</evidence>
<dbReference type="PANTHER" id="PTHR30371">
    <property type="entry name" value="SEC-INDEPENDENT PROTEIN TRANSLOCASE PROTEIN TATC"/>
    <property type="match status" value="1"/>
</dbReference>
<comment type="caution">
    <text evidence="9">The sequence shown here is derived from an EMBL/GenBank/DDBJ whole genome shotgun (WGS) entry which is preliminary data.</text>
</comment>
<evidence type="ECO:0000313" key="10">
    <source>
        <dbReference type="Proteomes" id="UP000660611"/>
    </source>
</evidence>
<keyword evidence="3 7" id="KW-0653">Protein transport</keyword>
<keyword evidence="7" id="KW-0813">Transport</keyword>
<feature type="transmembrane region" description="Helical" evidence="7">
    <location>
        <begin position="232"/>
        <end position="254"/>
    </location>
</feature>
<evidence type="ECO:0000256" key="1">
    <source>
        <dbReference type="ARBA" id="ARBA00004141"/>
    </source>
</evidence>
<feature type="transmembrane region" description="Helical" evidence="7">
    <location>
        <begin position="208"/>
        <end position="226"/>
    </location>
</feature>
<dbReference type="AlphaFoldDB" id="A0A919PJU8"/>
<sequence>MSVLAGRRRNKAPSQFERAADGSMTLMEHLRELRSRLFKASLGLVLGFGIGYWLSKPAINIVKDPVCKVMEPRFGECKFVQLGVADVFLLQLKVGLWLGLLITAPWWMYQLWAFIAPGLHRNERKYAYIFISIAAPLFALGAYLAWFALGHGLEYLLPDKDFIETSLDITRYVDFITTGMLVFGVAFEFPLIAMMLNFAGVLSGRKLLGWWRTVVFIFFAFAAVATPTPDPFTMTGLALAMSLLYFGAVAVALINDRRKGRNQSIYGDVSDDEISSLDDYAPEPVAAATSVGGYDPVEAPTPVDAPTPVERPRSLDSRYDDIT</sequence>
<feature type="transmembrane region" description="Helical" evidence="7">
    <location>
        <begin position="169"/>
        <end position="196"/>
    </location>
</feature>
<dbReference type="Proteomes" id="UP000660611">
    <property type="component" value="Unassembled WGS sequence"/>
</dbReference>
<keyword evidence="2 7" id="KW-0812">Transmembrane</keyword>
<dbReference type="HAMAP" id="MF_00902">
    <property type="entry name" value="TatC"/>
    <property type="match status" value="1"/>
</dbReference>
<name>A0A919PJU8_9ACTN</name>
<feature type="transmembrane region" description="Helical" evidence="7">
    <location>
        <begin position="37"/>
        <end position="55"/>
    </location>
</feature>
<dbReference type="GO" id="GO:0033281">
    <property type="term" value="C:TAT protein transport complex"/>
    <property type="evidence" value="ECO:0007669"/>
    <property type="project" value="UniProtKB-UniRule"/>
</dbReference>
<evidence type="ECO:0000313" key="9">
    <source>
        <dbReference type="EMBL" id="GIG44822.1"/>
    </source>
</evidence>
<evidence type="ECO:0000256" key="2">
    <source>
        <dbReference type="ARBA" id="ARBA00022692"/>
    </source>
</evidence>
<dbReference type="NCBIfam" id="TIGR00945">
    <property type="entry name" value="tatC"/>
    <property type="match status" value="1"/>
</dbReference>
<feature type="transmembrane region" description="Helical" evidence="7">
    <location>
        <begin position="127"/>
        <end position="149"/>
    </location>
</feature>
<keyword evidence="6 7" id="KW-0472">Membrane</keyword>
<organism evidence="9 10">
    <name type="scientific">Dactylosporangium siamense</name>
    <dbReference type="NCBI Taxonomy" id="685454"/>
    <lineage>
        <taxon>Bacteria</taxon>
        <taxon>Bacillati</taxon>
        <taxon>Actinomycetota</taxon>
        <taxon>Actinomycetes</taxon>
        <taxon>Micromonosporales</taxon>
        <taxon>Micromonosporaceae</taxon>
        <taxon>Dactylosporangium</taxon>
    </lineage>
</organism>
<evidence type="ECO:0000256" key="7">
    <source>
        <dbReference type="HAMAP-Rule" id="MF_00902"/>
    </source>
</evidence>
<evidence type="ECO:0000256" key="4">
    <source>
        <dbReference type="ARBA" id="ARBA00022989"/>
    </source>
</evidence>
<dbReference type="Pfam" id="PF00902">
    <property type="entry name" value="TatC"/>
    <property type="match status" value="1"/>
</dbReference>
<feature type="region of interest" description="Disordered" evidence="8">
    <location>
        <begin position="287"/>
        <end position="323"/>
    </location>
</feature>
<dbReference type="GO" id="GO:0065002">
    <property type="term" value="P:intracellular protein transmembrane transport"/>
    <property type="evidence" value="ECO:0007669"/>
    <property type="project" value="TreeGrafter"/>
</dbReference>
<dbReference type="InterPro" id="IPR002033">
    <property type="entry name" value="TatC"/>
</dbReference>
<keyword evidence="7" id="KW-1003">Cell membrane</keyword>
<comment type="subcellular location">
    <subcellularLocation>
        <location evidence="7">Cell membrane</location>
        <topology evidence="7">Multi-pass membrane protein</topology>
    </subcellularLocation>
    <subcellularLocation>
        <location evidence="1">Membrane</location>
        <topology evidence="1">Multi-pass membrane protein</topology>
    </subcellularLocation>
</comment>
<comment type="subunit">
    <text evidence="7">The Tat system comprises two distinct complexes: a TatABC complex, containing multiple copies of TatA, TatB and TatC subunits, and a separate TatA complex, containing only TatA subunits. Substrates initially bind to the TatABC complex, which probably triggers association of the separate TatA complex to form the active translocon.</text>
</comment>
<comment type="similarity">
    <text evidence="7">Belongs to the TatC family.</text>
</comment>
<comment type="function">
    <text evidence="7">Part of the twin-arginine translocation (Tat) system that transports large folded proteins containing a characteristic twin-arginine motif in their signal peptide across membranes. Together with TatB, TatC is part of a receptor directly interacting with Tat signal peptides.</text>
</comment>
<dbReference type="PRINTS" id="PR01840">
    <property type="entry name" value="TATCFAMILY"/>
</dbReference>
<protein>
    <recommendedName>
        <fullName evidence="7">Sec-independent protein translocase protein TatC</fullName>
    </recommendedName>
</protein>
<evidence type="ECO:0000256" key="3">
    <source>
        <dbReference type="ARBA" id="ARBA00022927"/>
    </source>
</evidence>
<dbReference type="GO" id="GO:0009977">
    <property type="term" value="F:proton motive force dependent protein transmembrane transporter activity"/>
    <property type="evidence" value="ECO:0007669"/>
    <property type="project" value="TreeGrafter"/>
</dbReference>
<evidence type="ECO:0000256" key="6">
    <source>
        <dbReference type="ARBA" id="ARBA00023136"/>
    </source>
</evidence>
<keyword evidence="4 7" id="KW-1133">Transmembrane helix</keyword>
<accession>A0A919PJU8</accession>
<feature type="transmembrane region" description="Helical" evidence="7">
    <location>
        <begin position="94"/>
        <end position="115"/>
    </location>
</feature>
<reference evidence="9" key="1">
    <citation type="submission" date="2021-01" db="EMBL/GenBank/DDBJ databases">
        <title>Whole genome shotgun sequence of Dactylosporangium siamense NBRC 106093.</title>
        <authorList>
            <person name="Komaki H."/>
            <person name="Tamura T."/>
        </authorList>
    </citation>
    <scope>NUCLEOTIDE SEQUENCE</scope>
    <source>
        <strain evidence="9">NBRC 106093</strain>
    </source>
</reference>
<dbReference type="PANTHER" id="PTHR30371:SF0">
    <property type="entry name" value="SEC-INDEPENDENT PROTEIN TRANSLOCASE PROTEIN TATC, CHLOROPLASTIC-RELATED"/>
    <property type="match status" value="1"/>
</dbReference>
<dbReference type="EMBL" id="BONQ01000045">
    <property type="protein sequence ID" value="GIG44822.1"/>
    <property type="molecule type" value="Genomic_DNA"/>
</dbReference>
<proteinExistence type="inferred from homology"/>